<dbReference type="Pfam" id="PF26082">
    <property type="entry name" value="zf-C2H2_AcuF"/>
    <property type="match status" value="1"/>
</dbReference>
<feature type="domain" description="Oxidoreductase acuF-like C2H2 type zinc-finger" evidence="1">
    <location>
        <begin position="270"/>
        <end position="295"/>
    </location>
</feature>
<reference evidence="2" key="1">
    <citation type="submission" date="2023-01" db="EMBL/GenBank/DDBJ databases">
        <authorList>
            <person name="Van Ghelder C."/>
            <person name="Rancurel C."/>
        </authorList>
    </citation>
    <scope>NUCLEOTIDE SEQUENCE</scope>
    <source>
        <strain evidence="2">CNCM I-4278</strain>
    </source>
</reference>
<dbReference type="Proteomes" id="UP001152607">
    <property type="component" value="Unassembled WGS sequence"/>
</dbReference>
<dbReference type="PANTHER" id="PTHR35391:SF7">
    <property type="entry name" value="C2H2-TYPE DOMAIN-CONTAINING PROTEIN"/>
    <property type="match status" value="1"/>
</dbReference>
<keyword evidence="3" id="KW-1185">Reference proteome</keyword>
<dbReference type="OrthoDB" id="6133115at2759"/>
<evidence type="ECO:0000313" key="3">
    <source>
        <dbReference type="Proteomes" id="UP001152607"/>
    </source>
</evidence>
<dbReference type="PANTHER" id="PTHR35391">
    <property type="entry name" value="C2H2-TYPE DOMAIN-CONTAINING PROTEIN-RELATED"/>
    <property type="match status" value="1"/>
</dbReference>
<comment type="caution">
    <text evidence="2">The sequence shown here is derived from an EMBL/GenBank/DDBJ whole genome shotgun (WGS) entry which is preliminary data.</text>
</comment>
<dbReference type="InterPro" id="IPR058925">
    <property type="entry name" value="zf-C2H2_AcuF"/>
</dbReference>
<organism evidence="2 3">
    <name type="scientific">Periconia digitata</name>
    <dbReference type="NCBI Taxonomy" id="1303443"/>
    <lineage>
        <taxon>Eukaryota</taxon>
        <taxon>Fungi</taxon>
        <taxon>Dikarya</taxon>
        <taxon>Ascomycota</taxon>
        <taxon>Pezizomycotina</taxon>
        <taxon>Dothideomycetes</taxon>
        <taxon>Pleosporomycetidae</taxon>
        <taxon>Pleosporales</taxon>
        <taxon>Massarineae</taxon>
        <taxon>Periconiaceae</taxon>
        <taxon>Periconia</taxon>
    </lineage>
</organism>
<protein>
    <recommendedName>
        <fullName evidence="1">Oxidoreductase acuF-like C2H2 type zinc-finger domain-containing protein</fullName>
    </recommendedName>
</protein>
<evidence type="ECO:0000259" key="1">
    <source>
        <dbReference type="Pfam" id="PF26082"/>
    </source>
</evidence>
<proteinExistence type="predicted"/>
<accession>A0A9W4U1P8</accession>
<name>A0A9W4U1P8_9PLEO</name>
<evidence type="ECO:0000313" key="2">
    <source>
        <dbReference type="EMBL" id="CAI6262046.1"/>
    </source>
</evidence>
<sequence>MFTTFASLCRACVTMLERIISALSNPENSHSGIGKIRIEKQLERLRLWIGDNGAMQSSDSAMYLESRLLEESEVLDLIWGILDDFYEAALDMCNIVTGNCVGKVATRSRYSLGEENDDEDEDEDQNEESELLQEMDNCLELLFFKGSHILRQAGPTDVFLKSLNRPEHHLERNSDVIHVGEAFPKLAMGEFSWLRLRLGRAITDRRQYLDYIRDHHGNSGGHSIGSLLSQNLEDVSSVPVNSYLQSNLIALSPGKVPKLPHQILQYGLRIECPFCYNRVTFESEEIWQQHVFSDLRAYVCTFPNCEAPYFCNEDDWFSHEMQKHRVNFVCAFCAGTSCETEEDYKTHVLAHHPDLLEIDSDHEEPVLEVARKPLKQIATNACPFCMDDHLQADQKAAKRDVQINPFNCVLYVDPSVFKRHLASHLQQLALSAIPERAISSFAIPGSPSPVMDGAIDEEQVDLSPPSSSSATLRLTGAGNKSQKLYQWACCSCGFGWLNYYTCIECPYCNNHIRCGGCTIVCDEVG</sequence>
<gene>
    <name evidence="2" type="ORF">PDIGIT_LOCUS1388</name>
</gene>
<dbReference type="EMBL" id="CAOQHR010000001">
    <property type="protein sequence ID" value="CAI6262046.1"/>
    <property type="molecule type" value="Genomic_DNA"/>
</dbReference>
<dbReference type="AlphaFoldDB" id="A0A9W4U1P8"/>